<dbReference type="KEGG" id="falb:HYN59_12235"/>
<reference evidence="2 3" key="1">
    <citation type="submission" date="2018-04" db="EMBL/GenBank/DDBJ databases">
        <title>Genome sequencing of Flavobacterium sp. HYN0059.</title>
        <authorList>
            <person name="Yi H."/>
            <person name="Baek C."/>
        </authorList>
    </citation>
    <scope>NUCLEOTIDE SEQUENCE [LARGE SCALE GENOMIC DNA]</scope>
    <source>
        <strain evidence="2 3">HYN0059</strain>
    </source>
</reference>
<protein>
    <recommendedName>
        <fullName evidence="4">DUF4397 domain-containing protein</fullName>
    </recommendedName>
</protein>
<evidence type="ECO:0008006" key="4">
    <source>
        <dbReference type="Google" id="ProtNLM"/>
    </source>
</evidence>
<dbReference type="Pfam" id="PF19765">
    <property type="entry name" value="DUF6252"/>
    <property type="match status" value="2"/>
</dbReference>
<dbReference type="PROSITE" id="PS51257">
    <property type="entry name" value="PROKAR_LIPOPROTEIN"/>
    <property type="match status" value="1"/>
</dbReference>
<dbReference type="OrthoDB" id="1399177at2"/>
<dbReference type="EMBL" id="CP029186">
    <property type="protein sequence ID" value="AWH85825.1"/>
    <property type="molecule type" value="Genomic_DNA"/>
</dbReference>
<dbReference type="AlphaFoldDB" id="A0A2S1QZN2"/>
<dbReference type="RefSeq" id="WP_108778527.1">
    <property type="nucleotide sequence ID" value="NZ_CP029186.1"/>
</dbReference>
<dbReference type="InterPro" id="IPR046219">
    <property type="entry name" value="DUF6252"/>
</dbReference>
<sequence>MKKLSFLSAFILLFAAIGFTSCDSEPVDPLLIDNGPQPAGPASFKVDFNGATYATDQATAIVNAGLISVTGIKMPSGESVTLTVPGTTTGTYNGADGAMLSYHSSLSATYYYMNVNPSLEDDPNGSITITSINTTNHTISGTFNFVGYRNDVEEDAPSITFTNGAFQNVPYTGNVGPQPESLFKVKIDGAQFTADDAQATMGIGLISIAGFRGANGEYVAIIVNATTEGTYTDQAVLSYAASEDDENVYSSLLIENAGTITISDIDTVNHTISGTFSFTASNDADDEKEFTEGVFTNIPYTTENTTSDIFKATVDGTAKDYANSVITSLVDGGSGAFINIQGVDTNGSGILLVISDDLGAGTYPISNEIGSDAKAFYIVDEDTDLSALTGSVTISAKQDGHIVGTFQYVITEPGGGAPTHTITNGQFDVEYDF</sequence>
<evidence type="ECO:0000313" key="2">
    <source>
        <dbReference type="EMBL" id="AWH85825.1"/>
    </source>
</evidence>
<keyword evidence="3" id="KW-1185">Reference proteome</keyword>
<proteinExistence type="predicted"/>
<evidence type="ECO:0000256" key="1">
    <source>
        <dbReference type="SAM" id="SignalP"/>
    </source>
</evidence>
<feature type="chain" id="PRO_5015424153" description="DUF4397 domain-containing protein" evidence="1">
    <location>
        <begin position="25"/>
        <end position="433"/>
    </location>
</feature>
<keyword evidence="1" id="KW-0732">Signal</keyword>
<accession>A0A2S1QZN2</accession>
<name>A0A2S1QZN2_9FLAO</name>
<feature type="signal peptide" evidence="1">
    <location>
        <begin position="1"/>
        <end position="24"/>
    </location>
</feature>
<evidence type="ECO:0000313" key="3">
    <source>
        <dbReference type="Proteomes" id="UP000244929"/>
    </source>
</evidence>
<gene>
    <name evidence="2" type="ORF">HYN59_12235</name>
</gene>
<organism evidence="2 3">
    <name type="scientific">Flavobacterium album</name>
    <dbReference type="NCBI Taxonomy" id="2175091"/>
    <lineage>
        <taxon>Bacteria</taxon>
        <taxon>Pseudomonadati</taxon>
        <taxon>Bacteroidota</taxon>
        <taxon>Flavobacteriia</taxon>
        <taxon>Flavobacteriales</taxon>
        <taxon>Flavobacteriaceae</taxon>
        <taxon>Flavobacterium</taxon>
    </lineage>
</organism>
<dbReference type="Proteomes" id="UP000244929">
    <property type="component" value="Chromosome"/>
</dbReference>